<proteinExistence type="predicted"/>
<dbReference type="AlphaFoldDB" id="A0A0G4G4Z8"/>
<keyword evidence="1" id="KW-1133">Transmembrane helix</keyword>
<dbReference type="PhylomeDB" id="A0A0G4G4Z8"/>
<dbReference type="VEuPathDB" id="CryptoDB:Vbra_21952"/>
<feature type="transmembrane region" description="Helical" evidence="1">
    <location>
        <begin position="152"/>
        <end position="172"/>
    </location>
</feature>
<accession>A0A0G4G4Z8</accession>
<evidence type="ECO:0000313" key="3">
    <source>
        <dbReference type="Proteomes" id="UP000041254"/>
    </source>
</evidence>
<organism evidence="2 3">
    <name type="scientific">Vitrella brassicaformis (strain CCMP3155)</name>
    <dbReference type="NCBI Taxonomy" id="1169540"/>
    <lineage>
        <taxon>Eukaryota</taxon>
        <taxon>Sar</taxon>
        <taxon>Alveolata</taxon>
        <taxon>Colpodellida</taxon>
        <taxon>Vitrellaceae</taxon>
        <taxon>Vitrella</taxon>
    </lineage>
</organism>
<evidence type="ECO:0000256" key="1">
    <source>
        <dbReference type="SAM" id="Phobius"/>
    </source>
</evidence>
<keyword evidence="1" id="KW-0812">Transmembrane</keyword>
<evidence type="ECO:0000313" key="2">
    <source>
        <dbReference type="EMBL" id="CEM23395.1"/>
    </source>
</evidence>
<reference evidence="2 3" key="1">
    <citation type="submission" date="2014-11" db="EMBL/GenBank/DDBJ databases">
        <authorList>
            <person name="Zhu J."/>
            <person name="Qi W."/>
            <person name="Song R."/>
        </authorList>
    </citation>
    <scope>NUCLEOTIDE SEQUENCE [LARGE SCALE GENOMIC DNA]</scope>
</reference>
<name>A0A0G4G4Z8_VITBC</name>
<protein>
    <submittedName>
        <fullName evidence="2">Uncharacterized protein</fullName>
    </submittedName>
</protein>
<dbReference type="EMBL" id="CDMY01000566">
    <property type="protein sequence ID" value="CEM23395.1"/>
    <property type="molecule type" value="Genomic_DNA"/>
</dbReference>
<gene>
    <name evidence="2" type="ORF">Vbra_21952</name>
</gene>
<keyword evidence="1" id="KW-0472">Membrane</keyword>
<keyword evidence="3" id="KW-1185">Reference proteome</keyword>
<dbReference type="Proteomes" id="UP000041254">
    <property type="component" value="Unassembled WGS sequence"/>
</dbReference>
<sequence length="269" mass="30310">MKWPERDELRARVAEEVPRERGGMGGWIKERGGVVDHQYIVKSGAKRVGVKLHEEKGILPISQAQEVWGDRTAAPDRNKLLTEGVYKNFTSHRPNKWRHLFTAKEYIEATSKQKKVTIRFAAGDSCLQAVSTALLRYQEAEPRAVRGAVKPIIIIETCDGWIIIIIIIIWWIKIIKERKCISCPELDGIENIQVAMQPVSSGKRDITDSVKLVQFIQQQHPTLTLRGMVAGFLLNGGSHCPRVVSSLPEAFTLLETHNDIDKVVEVVSM</sequence>
<dbReference type="InParanoid" id="A0A0G4G4Z8"/>